<dbReference type="InterPro" id="IPR024087">
    <property type="entry name" value="Creatininase-like_sf"/>
</dbReference>
<dbReference type="Proteomes" id="UP000185678">
    <property type="component" value="Unassembled WGS sequence"/>
</dbReference>
<dbReference type="PANTHER" id="PTHR35005:SF1">
    <property type="entry name" value="2-AMINO-5-FORMYLAMINO-6-RIBOSYLAMINOPYRIMIDIN-4(3H)-ONE 5'-MONOPHOSPHATE DEFORMYLASE"/>
    <property type="match status" value="1"/>
</dbReference>
<dbReference type="Pfam" id="PF02633">
    <property type="entry name" value="Creatininase"/>
    <property type="match status" value="1"/>
</dbReference>
<dbReference type="SUPFAM" id="SSF102215">
    <property type="entry name" value="Creatininase"/>
    <property type="match status" value="1"/>
</dbReference>
<keyword evidence="4" id="KW-0862">Zinc</keyword>
<dbReference type="EMBL" id="FTOA01000003">
    <property type="protein sequence ID" value="SIS77089.1"/>
    <property type="molecule type" value="Genomic_DNA"/>
</dbReference>
<dbReference type="InterPro" id="IPR003785">
    <property type="entry name" value="Creatininase/forma_Hydrolase"/>
</dbReference>
<comment type="similarity">
    <text evidence="5">Belongs to the creatininase superfamily.</text>
</comment>
<dbReference type="AlphaFoldDB" id="A0A1N7LTJ7"/>
<dbReference type="RefSeq" id="WP_076400291.1">
    <property type="nucleotide sequence ID" value="NZ_FTOA01000003.1"/>
</dbReference>
<organism evidence="7 8">
    <name type="scientific">Insolitispirillum peregrinum</name>
    <dbReference type="NCBI Taxonomy" id="80876"/>
    <lineage>
        <taxon>Bacteria</taxon>
        <taxon>Pseudomonadati</taxon>
        <taxon>Pseudomonadota</taxon>
        <taxon>Alphaproteobacteria</taxon>
        <taxon>Rhodospirillales</taxon>
        <taxon>Novispirillaceae</taxon>
        <taxon>Insolitispirillum</taxon>
    </lineage>
</organism>
<comment type="cofactor">
    <cofactor evidence="1">
        <name>Zn(2+)</name>
        <dbReference type="ChEBI" id="CHEBI:29105"/>
    </cofactor>
</comment>
<keyword evidence="6" id="KW-0732">Signal</keyword>
<accession>A0A1N7LTJ7</accession>
<dbReference type="Gene3D" id="3.40.50.10310">
    <property type="entry name" value="Creatininase"/>
    <property type="match status" value="1"/>
</dbReference>
<keyword evidence="8" id="KW-1185">Reference proteome</keyword>
<feature type="signal peptide" evidence="6">
    <location>
        <begin position="1"/>
        <end position="27"/>
    </location>
</feature>
<name>A0A1N7LTJ7_9PROT</name>
<gene>
    <name evidence="7" type="ORF">SAMN05421779_103545</name>
</gene>
<dbReference type="STRING" id="80876.SAMN05421779_103545"/>
<evidence type="ECO:0000256" key="1">
    <source>
        <dbReference type="ARBA" id="ARBA00001947"/>
    </source>
</evidence>
<dbReference type="GO" id="GO:0016811">
    <property type="term" value="F:hydrolase activity, acting on carbon-nitrogen (but not peptide) bonds, in linear amides"/>
    <property type="evidence" value="ECO:0007669"/>
    <property type="project" value="TreeGrafter"/>
</dbReference>
<evidence type="ECO:0000256" key="2">
    <source>
        <dbReference type="ARBA" id="ARBA00022723"/>
    </source>
</evidence>
<reference evidence="7 8" key="1">
    <citation type="submission" date="2017-01" db="EMBL/GenBank/DDBJ databases">
        <authorList>
            <person name="Mah S.A."/>
            <person name="Swanson W.J."/>
            <person name="Moy G.W."/>
            <person name="Vacquier V.D."/>
        </authorList>
    </citation>
    <scope>NUCLEOTIDE SEQUENCE [LARGE SCALE GENOMIC DNA]</scope>
    <source>
        <strain evidence="7 8">DSM 11589</strain>
    </source>
</reference>
<dbReference type="GO" id="GO:0009231">
    <property type="term" value="P:riboflavin biosynthetic process"/>
    <property type="evidence" value="ECO:0007669"/>
    <property type="project" value="TreeGrafter"/>
</dbReference>
<sequence>MLSLRRLASVAALALSCAVVQPTASRAADAPALPSVWLADLTWLELRTAMQQGVDTVLLPLGGIEARGSHLVLGANNRVLTTIATAAAKKDQWTLIAPVVPFAPEISDDSLGTLRWPGTLHMSPDSIGSLVAEVTASLKVHGIHHLILLTNQPAAADALRDTARALNKSWAVEGVVVGLADVSPDSDFEKELLAKFRLTPEQNGDHGGLIETAEMLACCSDGVRQSTLPRTPGAVEASGASGRPDLATSEIGRASLEHKITSVLATIAEVRSVAAEIKADQAQEDSAPAAQ</sequence>
<dbReference type="PROSITE" id="PS51257">
    <property type="entry name" value="PROKAR_LIPOPROTEIN"/>
    <property type="match status" value="1"/>
</dbReference>
<evidence type="ECO:0000256" key="3">
    <source>
        <dbReference type="ARBA" id="ARBA00022801"/>
    </source>
</evidence>
<dbReference type="PANTHER" id="PTHR35005">
    <property type="entry name" value="3-DEHYDRO-SCYLLO-INOSOSE HYDROLASE"/>
    <property type="match status" value="1"/>
</dbReference>
<evidence type="ECO:0000256" key="5">
    <source>
        <dbReference type="ARBA" id="ARBA00024029"/>
    </source>
</evidence>
<dbReference type="GO" id="GO:0046872">
    <property type="term" value="F:metal ion binding"/>
    <property type="evidence" value="ECO:0007669"/>
    <property type="project" value="UniProtKB-KW"/>
</dbReference>
<evidence type="ECO:0000313" key="8">
    <source>
        <dbReference type="Proteomes" id="UP000185678"/>
    </source>
</evidence>
<evidence type="ECO:0000256" key="6">
    <source>
        <dbReference type="SAM" id="SignalP"/>
    </source>
</evidence>
<evidence type="ECO:0000256" key="4">
    <source>
        <dbReference type="ARBA" id="ARBA00022833"/>
    </source>
</evidence>
<proteinExistence type="inferred from homology"/>
<feature type="chain" id="PRO_5013043288" evidence="6">
    <location>
        <begin position="28"/>
        <end position="291"/>
    </location>
</feature>
<protein>
    <submittedName>
        <fullName evidence="7">Creatinine amidohydrolase/Fe(II)-dependent formamide hydrolase involved in riboflavin and F420 biosynthesis</fullName>
    </submittedName>
</protein>
<keyword evidence="3 7" id="KW-0378">Hydrolase</keyword>
<evidence type="ECO:0000313" key="7">
    <source>
        <dbReference type="EMBL" id="SIS77089.1"/>
    </source>
</evidence>
<keyword evidence="2" id="KW-0479">Metal-binding</keyword>